<proteinExistence type="predicted"/>
<protein>
    <submittedName>
        <fullName evidence="5">Two-component system nitrate/nitrite response regulator NarL</fullName>
    </submittedName>
</protein>
<name>A0A840NG46_9PSEU</name>
<dbReference type="GO" id="GO:0000160">
    <property type="term" value="P:phosphorelay signal transduction system"/>
    <property type="evidence" value="ECO:0007669"/>
    <property type="project" value="InterPro"/>
</dbReference>
<dbReference type="EMBL" id="JACHIV010000001">
    <property type="protein sequence ID" value="MBB5069223.1"/>
    <property type="molecule type" value="Genomic_DNA"/>
</dbReference>
<dbReference type="PROSITE" id="PS50043">
    <property type="entry name" value="HTH_LUXR_2"/>
    <property type="match status" value="1"/>
</dbReference>
<reference evidence="5 6" key="1">
    <citation type="submission" date="2020-08" db="EMBL/GenBank/DDBJ databases">
        <title>Sequencing the genomes of 1000 actinobacteria strains.</title>
        <authorList>
            <person name="Klenk H.-P."/>
        </authorList>
    </citation>
    <scope>NUCLEOTIDE SEQUENCE [LARGE SCALE GENOMIC DNA]</scope>
    <source>
        <strain evidence="5 6">DSM 45582</strain>
    </source>
</reference>
<dbReference type="PRINTS" id="PR00038">
    <property type="entry name" value="HTHLUXR"/>
</dbReference>
<evidence type="ECO:0000256" key="2">
    <source>
        <dbReference type="PROSITE-ProRule" id="PRU00169"/>
    </source>
</evidence>
<dbReference type="GO" id="GO:0003677">
    <property type="term" value="F:DNA binding"/>
    <property type="evidence" value="ECO:0007669"/>
    <property type="project" value="UniProtKB-KW"/>
</dbReference>
<dbReference type="CDD" id="cd06170">
    <property type="entry name" value="LuxR_C_like"/>
    <property type="match status" value="1"/>
</dbReference>
<dbReference type="SUPFAM" id="SSF52172">
    <property type="entry name" value="CheY-like"/>
    <property type="match status" value="1"/>
</dbReference>
<dbReference type="InterPro" id="IPR001789">
    <property type="entry name" value="Sig_transdc_resp-reg_receiver"/>
</dbReference>
<dbReference type="Pfam" id="PF00072">
    <property type="entry name" value="Response_reg"/>
    <property type="match status" value="1"/>
</dbReference>
<keyword evidence="1" id="KW-0238">DNA-binding</keyword>
<evidence type="ECO:0000259" key="3">
    <source>
        <dbReference type="PROSITE" id="PS50043"/>
    </source>
</evidence>
<evidence type="ECO:0000313" key="5">
    <source>
        <dbReference type="EMBL" id="MBB5069223.1"/>
    </source>
</evidence>
<dbReference type="Pfam" id="PF00196">
    <property type="entry name" value="GerE"/>
    <property type="match status" value="1"/>
</dbReference>
<sequence length="248" mass="26689">MDEDFRAAGRDGEGVNVLRLLMVDDHLMLTEALSARLSDVGDIWVVGRCATDDPRLPATVDRLRPDVVTLDVDPVTSTGDLVEAVLLRRPSTRVVVLTGGLDRQRAVDAARAGAAGWVPKECGVEELTTVLRGVCAGHAWFPPEVLGEILLRLREDVARAGRRDGPLDVLSDRERDVLRGMVDGKRGSRIAEELRISVETVRTHTRSILAKLRVHSQLEAVSVAAAAGLRTNPAAPGAAGELSPPDPR</sequence>
<comment type="caution">
    <text evidence="5">The sequence shown here is derived from an EMBL/GenBank/DDBJ whole genome shotgun (WGS) entry which is preliminary data.</text>
</comment>
<dbReference type="InterPro" id="IPR039420">
    <property type="entry name" value="WalR-like"/>
</dbReference>
<feature type="domain" description="Response regulatory" evidence="4">
    <location>
        <begin position="19"/>
        <end position="135"/>
    </location>
</feature>
<evidence type="ECO:0000256" key="1">
    <source>
        <dbReference type="ARBA" id="ARBA00023125"/>
    </source>
</evidence>
<dbReference type="RefSeq" id="WP_343071348.1">
    <property type="nucleotide sequence ID" value="NZ_JACHIV010000001.1"/>
</dbReference>
<gene>
    <name evidence="5" type="ORF">BJ969_002311</name>
</gene>
<dbReference type="Gene3D" id="3.40.50.2300">
    <property type="match status" value="1"/>
</dbReference>
<keyword evidence="2" id="KW-0597">Phosphoprotein</keyword>
<organism evidence="5 6">
    <name type="scientific">Saccharopolyspora gloriosae</name>
    <dbReference type="NCBI Taxonomy" id="455344"/>
    <lineage>
        <taxon>Bacteria</taxon>
        <taxon>Bacillati</taxon>
        <taxon>Actinomycetota</taxon>
        <taxon>Actinomycetes</taxon>
        <taxon>Pseudonocardiales</taxon>
        <taxon>Pseudonocardiaceae</taxon>
        <taxon>Saccharopolyspora</taxon>
    </lineage>
</organism>
<dbReference type="Proteomes" id="UP000580474">
    <property type="component" value="Unassembled WGS sequence"/>
</dbReference>
<dbReference type="PROSITE" id="PS50110">
    <property type="entry name" value="RESPONSE_REGULATORY"/>
    <property type="match status" value="1"/>
</dbReference>
<keyword evidence="6" id="KW-1185">Reference proteome</keyword>
<feature type="domain" description="HTH luxR-type" evidence="3">
    <location>
        <begin position="163"/>
        <end position="228"/>
    </location>
</feature>
<evidence type="ECO:0000259" key="4">
    <source>
        <dbReference type="PROSITE" id="PS50110"/>
    </source>
</evidence>
<dbReference type="InterPro" id="IPR011006">
    <property type="entry name" value="CheY-like_superfamily"/>
</dbReference>
<feature type="modified residue" description="4-aspartylphosphate" evidence="2">
    <location>
        <position position="71"/>
    </location>
</feature>
<evidence type="ECO:0000313" key="6">
    <source>
        <dbReference type="Proteomes" id="UP000580474"/>
    </source>
</evidence>
<dbReference type="InterPro" id="IPR016032">
    <property type="entry name" value="Sig_transdc_resp-reg_C-effctor"/>
</dbReference>
<accession>A0A840NG46</accession>
<dbReference type="InterPro" id="IPR000792">
    <property type="entry name" value="Tscrpt_reg_LuxR_C"/>
</dbReference>
<dbReference type="GO" id="GO:0006355">
    <property type="term" value="P:regulation of DNA-templated transcription"/>
    <property type="evidence" value="ECO:0007669"/>
    <property type="project" value="InterPro"/>
</dbReference>
<dbReference type="SMART" id="SM00421">
    <property type="entry name" value="HTH_LUXR"/>
    <property type="match status" value="1"/>
</dbReference>
<dbReference type="AlphaFoldDB" id="A0A840NG46"/>
<dbReference type="PANTHER" id="PTHR43214">
    <property type="entry name" value="TWO-COMPONENT RESPONSE REGULATOR"/>
    <property type="match status" value="1"/>
</dbReference>
<dbReference type="SUPFAM" id="SSF46894">
    <property type="entry name" value="C-terminal effector domain of the bipartite response regulators"/>
    <property type="match status" value="1"/>
</dbReference>